<proteinExistence type="predicted"/>
<keyword evidence="1" id="KW-0812">Transmembrane</keyword>
<evidence type="ECO:0000256" key="1">
    <source>
        <dbReference type="SAM" id="Phobius"/>
    </source>
</evidence>
<protein>
    <submittedName>
        <fullName evidence="2">Uncharacterized protein</fullName>
    </submittedName>
</protein>
<dbReference type="GeneID" id="1441716"/>
<sequence>MGFSYTVAAVIMLSSTLIFFGIVYSSYVQSNTSITNANQKLIKNIYNLENTKIEIVSYYYNSSSSTFYVNVTDNGSTSFNLSESNVILNGTLISFNESNQYIFPLETITISFKASPGIYSFELVMPDGYEVFKEVKS</sequence>
<dbReference type="KEGG" id="tvo:TVG0600187"/>
<reference evidence="2 3" key="2">
    <citation type="journal article" date="2000" name="Proc. Natl. Acad. Sci. U.S.A.">
        <title>Archaeal adaptation to higher temperatures revealed by genomic sequence of Thermoplasma volcanium.</title>
        <authorList>
            <person name="Kawashima T."/>
            <person name="Amano N."/>
            <person name="Koike H."/>
            <person name="Makino S."/>
            <person name="Higuchi S."/>
            <person name="Kawashima-Ohya Y."/>
            <person name="Watanabe K."/>
            <person name="Yamazaki M."/>
            <person name="Kanehori K."/>
            <person name="Kawamoto T."/>
            <person name="Nunoshiba T."/>
            <person name="Yamamoto Y."/>
            <person name="Aramaki H."/>
            <person name="Makino K."/>
            <person name="Suzuki M."/>
        </authorList>
    </citation>
    <scope>NUCLEOTIDE SEQUENCE [LARGE SCALE GENOMIC DNA]</scope>
    <source>
        <strain evidence="3">ATCC 51530 / DSM 4299 / JCM 9571 / NBRC 15438 / GSS1</strain>
    </source>
</reference>
<dbReference type="AlphaFoldDB" id="Q97B49"/>
<keyword evidence="1" id="KW-0472">Membrane</keyword>
<accession>Q97B49</accession>
<gene>
    <name evidence="2" type="ORF">TVG0600187</name>
</gene>
<keyword evidence="3" id="KW-1185">Reference proteome</keyword>
<evidence type="ECO:0000313" key="3">
    <source>
        <dbReference type="Proteomes" id="UP000001017"/>
    </source>
</evidence>
<dbReference type="eggNOG" id="arCOG01824">
    <property type="taxonomic scope" value="Archaea"/>
</dbReference>
<feature type="transmembrane region" description="Helical" evidence="1">
    <location>
        <begin position="7"/>
        <end position="27"/>
    </location>
</feature>
<organism evidence="2 3">
    <name type="scientific">Thermoplasma volcanium (strain ATCC 51530 / DSM 4299 / JCM 9571 / NBRC 15438 / GSS1)</name>
    <dbReference type="NCBI Taxonomy" id="273116"/>
    <lineage>
        <taxon>Archaea</taxon>
        <taxon>Methanobacteriati</taxon>
        <taxon>Thermoplasmatota</taxon>
        <taxon>Thermoplasmata</taxon>
        <taxon>Thermoplasmatales</taxon>
        <taxon>Thermoplasmataceae</taxon>
        <taxon>Thermoplasma</taxon>
    </lineage>
</organism>
<dbReference type="EMBL" id="BA000011">
    <property type="protein sequence ID" value="BAB59752.1"/>
    <property type="molecule type" value="Genomic_DNA"/>
</dbReference>
<reference evidence="2 3" key="1">
    <citation type="journal article" date="1999" name="Proc. Jpn. Acad.">
        <title>Determination of the complete genomic DNA sequence of Thermoplasma volvanium GSS1.</title>
        <authorList>
            <person name="Kawashima T."/>
            <person name="Yamamoto Y."/>
            <person name="Aramaki H."/>
            <person name="Nunoshiba T."/>
            <person name="Kawamoto T."/>
            <person name="Watanabe K."/>
            <person name="Yamazaki M."/>
            <person name="Kanehori K."/>
            <person name="Amano N."/>
            <person name="Ohya Y."/>
            <person name="Makino K."/>
            <person name="Suzuki M."/>
        </authorList>
    </citation>
    <scope>NUCLEOTIDE SEQUENCE [LARGE SCALE GENOMIC DNA]</scope>
    <source>
        <strain evidence="3">ATCC 51530 / DSM 4299 / JCM 9571 / NBRC 15438 / GSS1</strain>
    </source>
</reference>
<name>Q97B49_THEVO</name>
<keyword evidence="1" id="KW-1133">Transmembrane helix</keyword>
<dbReference type="Proteomes" id="UP000001017">
    <property type="component" value="Chromosome"/>
</dbReference>
<evidence type="ECO:0000313" key="2">
    <source>
        <dbReference type="EMBL" id="BAB59752.1"/>
    </source>
</evidence>
<dbReference type="RefSeq" id="WP_010916868.1">
    <property type="nucleotide sequence ID" value="NC_002689.2"/>
</dbReference>
<dbReference type="STRING" id="273116.gene:9381398"/>
<dbReference type="PaxDb" id="273116-14324825"/>
<dbReference type="HOGENOM" id="CLU_1860801_0_0_2"/>